<comment type="cofactor">
    <cofactor evidence="1">
        <name>heme</name>
        <dbReference type="ChEBI" id="CHEBI:30413"/>
    </cofactor>
</comment>
<protein>
    <submittedName>
        <fullName evidence="8">Group 1 truncated hemoglobin</fullName>
    </submittedName>
</protein>
<dbReference type="PIRSF" id="PIRSF002030">
    <property type="entry name" value="Globin_Protozoa/Cyanobacteria"/>
    <property type="match status" value="1"/>
</dbReference>
<reference evidence="8 9" key="1">
    <citation type="journal article" date="2019" name="Int. J. Syst. Evol. Microbiol.">
        <title>The Global Catalogue of Microorganisms (GCM) 10K type strain sequencing project: providing services to taxonomists for standard genome sequencing and annotation.</title>
        <authorList>
            <consortium name="The Broad Institute Genomics Platform"/>
            <consortium name="The Broad Institute Genome Sequencing Center for Infectious Disease"/>
            <person name="Wu L."/>
            <person name="Ma J."/>
        </authorList>
    </citation>
    <scope>NUCLEOTIDE SEQUENCE [LARGE SCALE GENOMIC DNA]</scope>
    <source>
        <strain evidence="8 9">DSM 29988</strain>
    </source>
</reference>
<dbReference type="InterPro" id="IPR009050">
    <property type="entry name" value="Globin-like_sf"/>
</dbReference>
<evidence type="ECO:0000256" key="1">
    <source>
        <dbReference type="ARBA" id="ARBA00001971"/>
    </source>
</evidence>
<proteinExistence type="inferred from homology"/>
<dbReference type="GO" id="GO:0046872">
    <property type="term" value="F:metal ion binding"/>
    <property type="evidence" value="ECO:0007669"/>
    <property type="project" value="UniProtKB-KW"/>
</dbReference>
<evidence type="ECO:0000313" key="8">
    <source>
        <dbReference type="EMBL" id="MFC7204511.1"/>
    </source>
</evidence>
<dbReference type="InterPro" id="IPR019795">
    <property type="entry name" value="Globin_bac-like_CS"/>
</dbReference>
<evidence type="ECO:0000256" key="3">
    <source>
        <dbReference type="ARBA" id="ARBA00022448"/>
    </source>
</evidence>
<dbReference type="AlphaFoldDB" id="A0ABD5ZGZ0"/>
<keyword evidence="9" id="KW-1185">Reference proteome</keyword>
<name>A0ABD5ZGZ0_9EURY</name>
<evidence type="ECO:0000256" key="6">
    <source>
        <dbReference type="ARBA" id="ARBA00022723"/>
    </source>
</evidence>
<evidence type="ECO:0000256" key="2">
    <source>
        <dbReference type="ARBA" id="ARBA00009660"/>
    </source>
</evidence>
<dbReference type="InterPro" id="IPR012292">
    <property type="entry name" value="Globin/Proto"/>
</dbReference>
<dbReference type="Pfam" id="PF01152">
    <property type="entry name" value="Bac_globin"/>
    <property type="match status" value="1"/>
</dbReference>
<dbReference type="InterPro" id="IPR001486">
    <property type="entry name" value="Hemoglobin_trunc"/>
</dbReference>
<comment type="similarity">
    <text evidence="2">Belongs to the truncated hemoglobin family. Group I subfamily.</text>
</comment>
<dbReference type="InterPro" id="IPR016339">
    <property type="entry name" value="Hemoglobin_trunc_I"/>
</dbReference>
<evidence type="ECO:0000313" key="9">
    <source>
        <dbReference type="Proteomes" id="UP001596481"/>
    </source>
</evidence>
<dbReference type="GO" id="GO:0005344">
    <property type="term" value="F:oxygen carrier activity"/>
    <property type="evidence" value="ECO:0007669"/>
    <property type="project" value="UniProtKB-KW"/>
</dbReference>
<keyword evidence="4" id="KW-0349">Heme</keyword>
<dbReference type="SUPFAM" id="SSF46458">
    <property type="entry name" value="Globin-like"/>
    <property type="match status" value="1"/>
</dbReference>
<dbReference type="PROSITE" id="PS01213">
    <property type="entry name" value="GLOBIN_FAM_2"/>
    <property type="match status" value="1"/>
</dbReference>
<evidence type="ECO:0000256" key="4">
    <source>
        <dbReference type="ARBA" id="ARBA00022617"/>
    </source>
</evidence>
<keyword evidence="6" id="KW-0479">Metal-binding</keyword>
<dbReference type="RefSeq" id="WP_390224273.1">
    <property type="nucleotide sequence ID" value="NZ_JBHTAA010000005.1"/>
</dbReference>
<keyword evidence="3" id="KW-0813">Transport</keyword>
<comment type="caution">
    <text evidence="8">The sequence shown here is derived from an EMBL/GenBank/DDBJ whole genome shotgun (WGS) entry which is preliminary data.</text>
</comment>
<evidence type="ECO:0000256" key="5">
    <source>
        <dbReference type="ARBA" id="ARBA00022621"/>
    </source>
</evidence>
<dbReference type="Gene3D" id="1.10.490.10">
    <property type="entry name" value="Globins"/>
    <property type="match status" value="1"/>
</dbReference>
<sequence length="121" mass="13312">MSGEQSLYERLGGEDALSAVVDEFYERMLADEQLQGYFEDVDMNSLRAHQVQFFSSVTGGPVEYTGEDMEAAHAHLDLSHDDFEATAVHLQSTLESFDVADENVTSVMTAVASLEDDIVAD</sequence>
<dbReference type="Proteomes" id="UP001596481">
    <property type="component" value="Unassembled WGS sequence"/>
</dbReference>
<dbReference type="CDD" id="cd00454">
    <property type="entry name" value="TrHb1_N"/>
    <property type="match status" value="1"/>
</dbReference>
<keyword evidence="7" id="KW-0408">Iron</keyword>
<evidence type="ECO:0000256" key="7">
    <source>
        <dbReference type="ARBA" id="ARBA00023004"/>
    </source>
</evidence>
<accession>A0ABD5ZGZ0</accession>
<dbReference type="EMBL" id="JBHTAA010000005">
    <property type="protein sequence ID" value="MFC7204511.1"/>
    <property type="molecule type" value="Genomic_DNA"/>
</dbReference>
<organism evidence="8 9">
    <name type="scientific">Haloferax namakaokahaiae</name>
    <dbReference type="NCBI Taxonomy" id="1748331"/>
    <lineage>
        <taxon>Archaea</taxon>
        <taxon>Methanobacteriati</taxon>
        <taxon>Methanobacteriota</taxon>
        <taxon>Stenosarchaea group</taxon>
        <taxon>Halobacteria</taxon>
        <taxon>Halobacteriales</taxon>
        <taxon>Haloferacaceae</taxon>
        <taxon>Haloferax</taxon>
    </lineage>
</organism>
<gene>
    <name evidence="8" type="ORF">ACFQJC_13370</name>
</gene>
<keyword evidence="5" id="KW-0561">Oxygen transport</keyword>